<dbReference type="Gene3D" id="2.60.40.10">
    <property type="entry name" value="Immunoglobulins"/>
    <property type="match status" value="1"/>
</dbReference>
<feature type="non-terminal residue" evidence="2">
    <location>
        <position position="1"/>
    </location>
</feature>
<dbReference type="InterPro" id="IPR013783">
    <property type="entry name" value="Ig-like_fold"/>
</dbReference>
<reference evidence="4" key="2">
    <citation type="submission" date="2012-11" db="EMBL/GenBank/DDBJ databases">
        <authorList>
            <person name="Kuo A."/>
            <person name="Curtis B.A."/>
            <person name="Tanifuji G."/>
            <person name="Burki F."/>
            <person name="Gruber A."/>
            <person name="Irimia M."/>
            <person name="Maruyama S."/>
            <person name="Arias M.C."/>
            <person name="Ball S.G."/>
            <person name="Gile G.H."/>
            <person name="Hirakawa Y."/>
            <person name="Hopkins J.F."/>
            <person name="Rensing S.A."/>
            <person name="Schmutz J."/>
            <person name="Symeonidi A."/>
            <person name="Elias M."/>
            <person name="Eveleigh R.J."/>
            <person name="Herman E.K."/>
            <person name="Klute M.J."/>
            <person name="Nakayama T."/>
            <person name="Obornik M."/>
            <person name="Reyes-Prieto A."/>
            <person name="Armbrust E.V."/>
            <person name="Aves S.J."/>
            <person name="Beiko R.G."/>
            <person name="Coutinho P."/>
            <person name="Dacks J.B."/>
            <person name="Durnford D.G."/>
            <person name="Fast N.M."/>
            <person name="Green B.R."/>
            <person name="Grisdale C."/>
            <person name="Hempe F."/>
            <person name="Henrissat B."/>
            <person name="Hoppner M.P."/>
            <person name="Ishida K.-I."/>
            <person name="Kim E."/>
            <person name="Koreny L."/>
            <person name="Kroth P.G."/>
            <person name="Liu Y."/>
            <person name="Malik S.-B."/>
            <person name="Maier U.G."/>
            <person name="McRose D."/>
            <person name="Mock T."/>
            <person name="Neilson J.A."/>
            <person name="Onodera N.T."/>
            <person name="Poole A.M."/>
            <person name="Pritham E.J."/>
            <person name="Richards T.A."/>
            <person name="Rocap G."/>
            <person name="Roy S.W."/>
            <person name="Sarai C."/>
            <person name="Schaack S."/>
            <person name="Shirato S."/>
            <person name="Slamovits C.H."/>
            <person name="Spencer D.F."/>
            <person name="Suzuki S."/>
            <person name="Worden A.Z."/>
            <person name="Zauner S."/>
            <person name="Barry K."/>
            <person name="Bell C."/>
            <person name="Bharti A.K."/>
            <person name="Crow J.A."/>
            <person name="Grimwood J."/>
            <person name="Kramer R."/>
            <person name="Lindquist E."/>
            <person name="Lucas S."/>
            <person name="Salamov A."/>
            <person name="McFadden G.I."/>
            <person name="Lane C.E."/>
            <person name="Keeling P.J."/>
            <person name="Gray M.W."/>
            <person name="Grigoriev I.V."/>
            <person name="Archibald J.M."/>
        </authorList>
    </citation>
    <scope>NUCLEOTIDE SEQUENCE</scope>
    <source>
        <strain evidence="4">CCMP2712</strain>
    </source>
</reference>
<dbReference type="AlphaFoldDB" id="L1IX28"/>
<gene>
    <name evidence="2" type="ORF">GUITHDRAFT_59712</name>
</gene>
<dbReference type="KEGG" id="gtt:GUITHDRAFT_59712"/>
<dbReference type="InterPro" id="IPR014756">
    <property type="entry name" value="Ig_E-set"/>
</dbReference>
<dbReference type="SUPFAM" id="SSF81296">
    <property type="entry name" value="E set domains"/>
    <property type="match status" value="1"/>
</dbReference>
<keyword evidence="4" id="KW-1185">Reference proteome</keyword>
<dbReference type="EnsemblProtists" id="EKX40410">
    <property type="protein sequence ID" value="EKX40410"/>
    <property type="gene ID" value="GUITHDRAFT_59712"/>
</dbReference>
<feature type="non-terminal residue" evidence="2">
    <location>
        <position position="77"/>
    </location>
</feature>
<evidence type="ECO:0000313" key="3">
    <source>
        <dbReference type="EnsemblProtists" id="EKX40410"/>
    </source>
</evidence>
<dbReference type="RefSeq" id="XP_005827390.1">
    <property type="nucleotide sequence ID" value="XM_005827333.1"/>
</dbReference>
<protein>
    <recommendedName>
        <fullName evidence="1">IPT/TIG domain-containing protein</fullName>
    </recommendedName>
</protein>
<dbReference type="HOGENOM" id="CLU_2645606_0_0_1"/>
<sequence>FPNNGPERGETLVRISGNGFENTPSLSCKFGETVVSAAWISGQLIECFSPAMPESTVRLGVSSNGVDFSYGSIDFVY</sequence>
<reference evidence="3" key="3">
    <citation type="submission" date="2015-06" db="UniProtKB">
        <authorList>
            <consortium name="EnsemblProtists"/>
        </authorList>
    </citation>
    <scope>IDENTIFICATION</scope>
</reference>
<dbReference type="Proteomes" id="UP000011087">
    <property type="component" value="Unassembled WGS sequence"/>
</dbReference>
<dbReference type="OrthoDB" id="439917at2759"/>
<accession>L1IX28</accession>
<dbReference type="Pfam" id="PF01833">
    <property type="entry name" value="TIG"/>
    <property type="match status" value="1"/>
</dbReference>
<feature type="domain" description="IPT/TIG" evidence="1">
    <location>
        <begin position="1"/>
        <end position="77"/>
    </location>
</feature>
<dbReference type="CDD" id="cd00102">
    <property type="entry name" value="IPT"/>
    <property type="match status" value="1"/>
</dbReference>
<evidence type="ECO:0000259" key="1">
    <source>
        <dbReference type="Pfam" id="PF01833"/>
    </source>
</evidence>
<organism evidence="2">
    <name type="scientific">Guillardia theta (strain CCMP2712)</name>
    <name type="common">Cryptophyte</name>
    <dbReference type="NCBI Taxonomy" id="905079"/>
    <lineage>
        <taxon>Eukaryota</taxon>
        <taxon>Cryptophyceae</taxon>
        <taxon>Pyrenomonadales</taxon>
        <taxon>Geminigeraceae</taxon>
        <taxon>Guillardia</taxon>
    </lineage>
</organism>
<reference evidence="2 4" key="1">
    <citation type="journal article" date="2012" name="Nature">
        <title>Algal genomes reveal evolutionary mosaicism and the fate of nucleomorphs.</title>
        <authorList>
            <consortium name="DOE Joint Genome Institute"/>
            <person name="Curtis B.A."/>
            <person name="Tanifuji G."/>
            <person name="Burki F."/>
            <person name="Gruber A."/>
            <person name="Irimia M."/>
            <person name="Maruyama S."/>
            <person name="Arias M.C."/>
            <person name="Ball S.G."/>
            <person name="Gile G.H."/>
            <person name="Hirakawa Y."/>
            <person name="Hopkins J.F."/>
            <person name="Kuo A."/>
            <person name="Rensing S.A."/>
            <person name="Schmutz J."/>
            <person name="Symeonidi A."/>
            <person name="Elias M."/>
            <person name="Eveleigh R.J."/>
            <person name="Herman E.K."/>
            <person name="Klute M.J."/>
            <person name="Nakayama T."/>
            <person name="Obornik M."/>
            <person name="Reyes-Prieto A."/>
            <person name="Armbrust E.V."/>
            <person name="Aves S.J."/>
            <person name="Beiko R.G."/>
            <person name="Coutinho P."/>
            <person name="Dacks J.B."/>
            <person name="Durnford D.G."/>
            <person name="Fast N.M."/>
            <person name="Green B.R."/>
            <person name="Grisdale C.J."/>
            <person name="Hempel F."/>
            <person name="Henrissat B."/>
            <person name="Hoppner M.P."/>
            <person name="Ishida K."/>
            <person name="Kim E."/>
            <person name="Koreny L."/>
            <person name="Kroth P.G."/>
            <person name="Liu Y."/>
            <person name="Malik S.B."/>
            <person name="Maier U.G."/>
            <person name="McRose D."/>
            <person name="Mock T."/>
            <person name="Neilson J.A."/>
            <person name="Onodera N.T."/>
            <person name="Poole A.M."/>
            <person name="Pritham E.J."/>
            <person name="Richards T.A."/>
            <person name="Rocap G."/>
            <person name="Roy S.W."/>
            <person name="Sarai C."/>
            <person name="Schaack S."/>
            <person name="Shirato S."/>
            <person name="Slamovits C.H."/>
            <person name="Spencer D.F."/>
            <person name="Suzuki S."/>
            <person name="Worden A.Z."/>
            <person name="Zauner S."/>
            <person name="Barry K."/>
            <person name="Bell C."/>
            <person name="Bharti A.K."/>
            <person name="Crow J.A."/>
            <person name="Grimwood J."/>
            <person name="Kramer R."/>
            <person name="Lindquist E."/>
            <person name="Lucas S."/>
            <person name="Salamov A."/>
            <person name="McFadden G.I."/>
            <person name="Lane C.E."/>
            <person name="Keeling P.J."/>
            <person name="Gray M.W."/>
            <person name="Grigoriev I.V."/>
            <person name="Archibald J.M."/>
        </authorList>
    </citation>
    <scope>NUCLEOTIDE SEQUENCE</scope>
    <source>
        <strain evidence="2 4">CCMP2712</strain>
    </source>
</reference>
<dbReference type="GeneID" id="19046975"/>
<evidence type="ECO:0000313" key="2">
    <source>
        <dbReference type="EMBL" id="EKX40410.1"/>
    </source>
</evidence>
<dbReference type="InterPro" id="IPR002909">
    <property type="entry name" value="IPT_dom"/>
</dbReference>
<dbReference type="EMBL" id="JH993031">
    <property type="protein sequence ID" value="EKX40410.1"/>
    <property type="molecule type" value="Genomic_DNA"/>
</dbReference>
<name>L1IX28_GUITC</name>
<dbReference type="PaxDb" id="55529-EKX40410"/>
<proteinExistence type="predicted"/>
<evidence type="ECO:0000313" key="4">
    <source>
        <dbReference type="Proteomes" id="UP000011087"/>
    </source>
</evidence>